<organism evidence="1 2">
    <name type="scientific">Candidatus Vidania fulgoroideorum</name>
    <dbReference type="NCBI Taxonomy" id="881286"/>
    <lineage>
        <taxon>Bacteria</taxon>
        <taxon>Pseudomonadati</taxon>
        <taxon>Pseudomonadota</taxon>
        <taxon>Betaproteobacteria</taxon>
        <taxon>Candidatus Vidania</taxon>
    </lineage>
</organism>
<keyword evidence="2" id="KW-1185">Reference proteome</keyword>
<reference evidence="1 2" key="1">
    <citation type="submission" date="2018-03" db="EMBL/GenBank/DDBJ databases">
        <title>A parallel universe: an anciently diverged bacterial symbiosis in a Hawaiian planthopper (Hemiptera: Cixiidae) reveals rearranged nutritional responsibilities.</title>
        <authorList>
            <person name="Bennett G."/>
            <person name="Mao M."/>
        </authorList>
    </citation>
    <scope>NUCLEOTIDE SEQUENCE [LARGE SCALE GENOMIC DNA]</scope>
    <source>
        <strain evidence="1 2">OLIH</strain>
    </source>
</reference>
<evidence type="ECO:0000313" key="2">
    <source>
        <dbReference type="Proteomes" id="UP000257084"/>
    </source>
</evidence>
<protein>
    <submittedName>
        <fullName evidence="1">50S ribosomal subunit protein L23</fullName>
    </submittedName>
</protein>
<dbReference type="Proteomes" id="UP000257084">
    <property type="component" value="Chromosome"/>
</dbReference>
<dbReference type="KEGG" id="vfg:C9I84_156"/>
<gene>
    <name evidence="1" type="ORF">C9I84_156</name>
</gene>
<dbReference type="EMBL" id="CP028360">
    <property type="protein sequence ID" value="AXN02538.1"/>
    <property type="molecule type" value="Genomic_DNA"/>
</dbReference>
<accession>A0A346E0N3</accession>
<proteinExistence type="predicted"/>
<name>A0A346E0N3_9PROT</name>
<sequence length="71" mass="8642">MLHMNNILKKFKKVYISSKTLKIKNYKYISLIFFKNTNKFEINKFSKYIFGSCKKVRIINLINEKKVYLKI</sequence>
<evidence type="ECO:0000313" key="1">
    <source>
        <dbReference type="EMBL" id="AXN02538.1"/>
    </source>
</evidence>
<dbReference type="AlphaFoldDB" id="A0A346E0N3"/>